<dbReference type="EMBL" id="HQ641342">
    <property type="protein sequence ID" value="ADX87540.1"/>
    <property type="molecule type" value="Genomic_DNA"/>
</dbReference>
<evidence type="ECO:0000313" key="1">
    <source>
        <dbReference type="EMBL" id="ADX87540.1"/>
    </source>
</evidence>
<sequence>HQDYHQVISSLGNHQVIIKHIIKIYGKTIIKTNIKSILHLKDRP</sequence>
<proteinExistence type="predicted"/>
<reference evidence="1 2" key="1">
    <citation type="journal article" date="2011" name="MBio">
        <title>Evidence of a dominant lineage of Vibrio cholerae-specific lytic bacteriophages shed by cholera patients over a 10-year period in Dhaka, Bangladesh.</title>
        <authorList>
            <person name="Seed K.D."/>
            <person name="Bodi K.L."/>
            <person name="Kropinski A.M."/>
            <person name="Ackermann H.W."/>
            <person name="Calderwood S.B."/>
            <person name="Qadri F."/>
            <person name="Camilli A."/>
        </authorList>
    </citation>
    <scope>NUCLEOTIDE SEQUENCE [LARGE SCALE GENOMIC DNA]</scope>
</reference>
<name>F1D096_9CAUD</name>
<accession>F1D096</accession>
<organism evidence="1 2">
    <name type="scientific">Vibrio phage ICP3_2009_A</name>
    <dbReference type="NCBI Taxonomy" id="979538"/>
    <lineage>
        <taxon>Viruses</taxon>
        <taxon>Duplodnaviria</taxon>
        <taxon>Heunggongvirae</taxon>
        <taxon>Uroviricota</taxon>
        <taxon>Caudoviricetes</taxon>
        <taxon>Autographivirales</taxon>
        <taxon>Autotranscriptaviridae</taxon>
        <taxon>Studiervirinae</taxon>
        <taxon>Chatterjeevirus</taxon>
        <taxon>Chatterjeevirus ICP3</taxon>
    </lineage>
</organism>
<feature type="non-terminal residue" evidence="1">
    <location>
        <position position="1"/>
    </location>
</feature>
<evidence type="ECO:0000313" key="2">
    <source>
        <dbReference type="Proteomes" id="UP000257906"/>
    </source>
</evidence>
<dbReference type="Proteomes" id="UP000257906">
    <property type="component" value="Segment"/>
</dbReference>
<gene>
    <name evidence="1" type="ORF">TU18-25_00005</name>
</gene>
<protein>
    <submittedName>
        <fullName evidence="1">Uncharacterized protein</fullName>
    </submittedName>
</protein>